<name>A0A368PVJ1_SETIT</name>
<reference evidence="1" key="1">
    <citation type="journal article" date="2012" name="Nat. Biotechnol.">
        <title>Reference genome sequence of the model plant Setaria.</title>
        <authorList>
            <person name="Bennetzen J.L."/>
            <person name="Schmutz J."/>
            <person name="Wang H."/>
            <person name="Percifield R."/>
            <person name="Hawkins J."/>
            <person name="Pontaroli A.C."/>
            <person name="Estep M."/>
            <person name="Feng L."/>
            <person name="Vaughn J.N."/>
            <person name="Grimwood J."/>
            <person name="Jenkins J."/>
            <person name="Barry K."/>
            <person name="Lindquist E."/>
            <person name="Hellsten U."/>
            <person name="Deshpande S."/>
            <person name="Wang X."/>
            <person name="Wu X."/>
            <person name="Mitros T."/>
            <person name="Triplett J."/>
            <person name="Yang X."/>
            <person name="Ye C.Y."/>
            <person name="Mauro-Herrera M."/>
            <person name="Wang L."/>
            <person name="Li P."/>
            <person name="Sharma M."/>
            <person name="Sharma R."/>
            <person name="Ronald P.C."/>
            <person name="Panaud O."/>
            <person name="Kellogg E.A."/>
            <person name="Brutnell T.P."/>
            <person name="Doust A.N."/>
            <person name="Tuskan G.A."/>
            <person name="Rokhsar D."/>
            <person name="Devos K.M."/>
        </authorList>
    </citation>
    <scope>NUCLEOTIDE SEQUENCE [LARGE SCALE GENOMIC DNA]</scope>
    <source>
        <strain evidence="1">Yugu1</strain>
    </source>
</reference>
<protein>
    <submittedName>
        <fullName evidence="1">Uncharacterized protein</fullName>
    </submittedName>
</protein>
<organism evidence="1">
    <name type="scientific">Setaria italica</name>
    <name type="common">Foxtail millet</name>
    <name type="synonym">Panicum italicum</name>
    <dbReference type="NCBI Taxonomy" id="4555"/>
    <lineage>
        <taxon>Eukaryota</taxon>
        <taxon>Viridiplantae</taxon>
        <taxon>Streptophyta</taxon>
        <taxon>Embryophyta</taxon>
        <taxon>Tracheophyta</taxon>
        <taxon>Spermatophyta</taxon>
        <taxon>Magnoliopsida</taxon>
        <taxon>Liliopsida</taxon>
        <taxon>Poales</taxon>
        <taxon>Poaceae</taxon>
        <taxon>PACMAD clade</taxon>
        <taxon>Panicoideae</taxon>
        <taxon>Panicodae</taxon>
        <taxon>Paniceae</taxon>
        <taxon>Cenchrinae</taxon>
        <taxon>Setaria</taxon>
    </lineage>
</organism>
<proteinExistence type="predicted"/>
<sequence>MDLIMLLYYLPNCRTPFPRTWHSTKAHTTYYVEGTEKCFLDPGPYSALFLIHNNLWSLGIPWMI</sequence>
<reference evidence="1" key="2">
    <citation type="submission" date="2015-07" db="EMBL/GenBank/DDBJ databases">
        <authorList>
            <person name="Noorani M."/>
        </authorList>
    </citation>
    <scope>NUCLEOTIDE SEQUENCE</scope>
    <source>
        <strain evidence="1">Yugu1</strain>
    </source>
</reference>
<gene>
    <name evidence="1" type="ORF">SETIT_2G054200v2</name>
</gene>
<dbReference type="AlphaFoldDB" id="A0A368PVJ1"/>
<evidence type="ECO:0000313" key="1">
    <source>
        <dbReference type="EMBL" id="RCV09745.1"/>
    </source>
</evidence>
<accession>A0A368PVJ1</accession>
<dbReference type="EMBL" id="CM003529">
    <property type="protein sequence ID" value="RCV09745.1"/>
    <property type="molecule type" value="Genomic_DNA"/>
</dbReference>